<protein>
    <submittedName>
        <fullName evidence="2">Uncharacterized protein</fullName>
    </submittedName>
</protein>
<dbReference type="RefSeq" id="WP_392819826.1">
    <property type="nucleotide sequence ID" value="NZ_JBICYV010000013.1"/>
</dbReference>
<keyword evidence="3" id="KW-1185">Reference proteome</keyword>
<feature type="compositionally biased region" description="Basic and acidic residues" evidence="1">
    <location>
        <begin position="174"/>
        <end position="193"/>
    </location>
</feature>
<accession>A0ABW7BAC0</accession>
<gene>
    <name evidence="2" type="ORF">ACGFZB_25900</name>
</gene>
<evidence type="ECO:0000313" key="2">
    <source>
        <dbReference type="EMBL" id="MFG3013810.1"/>
    </source>
</evidence>
<evidence type="ECO:0000256" key="1">
    <source>
        <dbReference type="SAM" id="MobiDB-lite"/>
    </source>
</evidence>
<proteinExistence type="predicted"/>
<feature type="compositionally biased region" description="Basic residues" evidence="1">
    <location>
        <begin position="226"/>
        <end position="237"/>
    </location>
</feature>
<organism evidence="2 3">
    <name type="scientific">Streptomyces cinerochromogenes</name>
    <dbReference type="NCBI Taxonomy" id="66422"/>
    <lineage>
        <taxon>Bacteria</taxon>
        <taxon>Bacillati</taxon>
        <taxon>Actinomycetota</taxon>
        <taxon>Actinomycetes</taxon>
        <taxon>Kitasatosporales</taxon>
        <taxon>Streptomycetaceae</taxon>
        <taxon>Streptomyces</taxon>
    </lineage>
</organism>
<feature type="compositionally biased region" description="Basic residues" evidence="1">
    <location>
        <begin position="194"/>
        <end position="204"/>
    </location>
</feature>
<name>A0ABW7BAC0_9ACTN</name>
<dbReference type="Proteomes" id="UP001604267">
    <property type="component" value="Unassembled WGS sequence"/>
</dbReference>
<reference evidence="2 3" key="1">
    <citation type="submission" date="2024-10" db="EMBL/GenBank/DDBJ databases">
        <title>The Natural Products Discovery Center: Release of the First 8490 Sequenced Strains for Exploring Actinobacteria Biosynthetic Diversity.</title>
        <authorList>
            <person name="Kalkreuter E."/>
            <person name="Kautsar S.A."/>
            <person name="Yang D."/>
            <person name="Bader C.D."/>
            <person name="Teijaro C.N."/>
            <person name="Fluegel L."/>
            <person name="Davis C.M."/>
            <person name="Simpson J.R."/>
            <person name="Lauterbach L."/>
            <person name="Steele A.D."/>
            <person name="Gui C."/>
            <person name="Meng S."/>
            <person name="Li G."/>
            <person name="Viehrig K."/>
            <person name="Ye F."/>
            <person name="Su P."/>
            <person name="Kiefer A.F."/>
            <person name="Nichols A."/>
            <person name="Cepeda A.J."/>
            <person name="Yan W."/>
            <person name="Fan B."/>
            <person name="Jiang Y."/>
            <person name="Adhikari A."/>
            <person name="Zheng C.-J."/>
            <person name="Schuster L."/>
            <person name="Cowan T.M."/>
            <person name="Smanski M.J."/>
            <person name="Chevrette M.G."/>
            <person name="De Carvalho L.P.S."/>
            <person name="Shen B."/>
        </authorList>
    </citation>
    <scope>NUCLEOTIDE SEQUENCE [LARGE SCALE GENOMIC DNA]</scope>
    <source>
        <strain evidence="2 3">NPDC048320</strain>
    </source>
</reference>
<evidence type="ECO:0000313" key="3">
    <source>
        <dbReference type="Proteomes" id="UP001604267"/>
    </source>
</evidence>
<dbReference type="EMBL" id="JBICYV010000013">
    <property type="protein sequence ID" value="MFG3013810.1"/>
    <property type="molecule type" value="Genomic_DNA"/>
</dbReference>
<feature type="region of interest" description="Disordered" evidence="1">
    <location>
        <begin position="171"/>
        <end position="237"/>
    </location>
</feature>
<comment type="caution">
    <text evidence="2">The sequence shown here is derived from an EMBL/GenBank/DDBJ whole genome shotgun (WGS) entry which is preliminary data.</text>
</comment>
<sequence length="237" mass="25986">MHASVLSAVQITVTVALAAWMITGFTRLSGRWLRWKMFCRATFTIIALTGTTTDGRTEPVNVYEYLSPGSFILGPSQLQTILDHLTASGRYDRIDGHGRVLSARGEQRVEVRSSRVVLSCHPRTGLALSAPPRDVPEALEYGGDVFMHHRTTVTGFAGALTLSALTIPAAAQADRQRGGGHRPGDRGREDVHRRGDRHGRLGHRGGKDLRGHVDQAPPERGLLRSRGPRRHRGQVRA</sequence>